<accession>A0A2H0V9Z8</accession>
<reference evidence="2" key="1">
    <citation type="submission" date="2017-09" db="EMBL/GenBank/DDBJ databases">
        <title>Depth-based differentiation of microbial function through sediment-hosted aquifers and enrichment of novel symbionts in the deep terrestrial subsurface.</title>
        <authorList>
            <person name="Probst A.J."/>
            <person name="Ladd B."/>
            <person name="Jarett J.K."/>
            <person name="Geller-Mcgrath D.E."/>
            <person name="Sieber C.M.K."/>
            <person name="Emerson J.B."/>
            <person name="Anantharaman K."/>
            <person name="Thomas B.C."/>
            <person name="Malmstrom R."/>
            <person name="Stieglmeier M."/>
            <person name="Klingl A."/>
            <person name="Woyke T."/>
            <person name="Ryan C.M."/>
            <person name="Banfield J.F."/>
        </authorList>
    </citation>
    <scope>NUCLEOTIDE SEQUENCE [LARGE SCALE GENOMIC DNA]</scope>
</reference>
<dbReference type="SUPFAM" id="SSF53448">
    <property type="entry name" value="Nucleotide-diphospho-sugar transferases"/>
    <property type="match status" value="1"/>
</dbReference>
<dbReference type="InterPro" id="IPR029044">
    <property type="entry name" value="Nucleotide-diphossugar_trans"/>
</dbReference>
<dbReference type="Proteomes" id="UP000230922">
    <property type="component" value="Unassembled WGS sequence"/>
</dbReference>
<comment type="caution">
    <text evidence="1">The sequence shown here is derived from an EMBL/GenBank/DDBJ whole genome shotgun (WGS) entry which is preliminary data.</text>
</comment>
<name>A0A2H0V9Z8_9BACT</name>
<organism evidence="1 2">
    <name type="scientific">Candidatus Doudnabacteria bacterium CG10_big_fil_rev_8_21_14_0_10_42_18</name>
    <dbReference type="NCBI Taxonomy" id="1974552"/>
    <lineage>
        <taxon>Bacteria</taxon>
        <taxon>Candidatus Doudnaibacteriota</taxon>
    </lineage>
</organism>
<protein>
    <recommendedName>
        <fullName evidence="3">Glycosyl transferase</fullName>
    </recommendedName>
</protein>
<proteinExistence type="predicted"/>
<evidence type="ECO:0008006" key="3">
    <source>
        <dbReference type="Google" id="ProtNLM"/>
    </source>
</evidence>
<evidence type="ECO:0000313" key="2">
    <source>
        <dbReference type="Proteomes" id="UP000230922"/>
    </source>
</evidence>
<sequence>MQERALITSASNKFFPSLINLLGSIKTNYPKAPKIYVYDLGLFWSFRKELESIEGVEILEMPKFVTFWRSCYTWKTYIFTHPLARLNFYLDAGCQVLKSLDGIFEQIEKYGYFFIEQGVSLSRIVPKDYIEKLGLDEKFKSAESIHAGELGFKADSAISEALEQSFEWAKQGLALGFSQKDAWRNKGKDKTNIVRNCEIFRHDMTLLNIAVRKKFMANFTIHSSKIFAGGYKEDPKQVIWHLRLSYKRLDYFSHKFLHSNFDPIAVFNRLVVVFMVGLKNLNLFIKSLLGIVAG</sequence>
<dbReference type="EMBL" id="PFAK01000064">
    <property type="protein sequence ID" value="PIR95905.1"/>
    <property type="molecule type" value="Genomic_DNA"/>
</dbReference>
<dbReference type="AlphaFoldDB" id="A0A2H0V9Z8"/>
<gene>
    <name evidence="1" type="ORF">COT92_03905</name>
</gene>
<evidence type="ECO:0000313" key="1">
    <source>
        <dbReference type="EMBL" id="PIR95905.1"/>
    </source>
</evidence>